<evidence type="ECO:0000313" key="2">
    <source>
        <dbReference type="Proteomes" id="UP000822688"/>
    </source>
</evidence>
<sequence length="123" mass="13855">MNPKTIARDGKYLMHAAGSGIVNVHHDLSTFPVMLTGRDGHSQRLMLTPSCRPEQPRRSVAASSSAISSGSCIQLEEVPNRRTNNLFLSLERYTLMYCSTQLIFFLVGLEHHCTYRSNMFCTF</sequence>
<reference evidence="1" key="1">
    <citation type="submission" date="2020-06" db="EMBL/GenBank/DDBJ databases">
        <title>WGS assembly of Ceratodon purpureus strain R40.</title>
        <authorList>
            <person name="Carey S.B."/>
            <person name="Jenkins J."/>
            <person name="Shu S."/>
            <person name="Lovell J.T."/>
            <person name="Sreedasyam A."/>
            <person name="Maumus F."/>
            <person name="Tiley G.P."/>
            <person name="Fernandez-Pozo N."/>
            <person name="Barry K."/>
            <person name="Chen C."/>
            <person name="Wang M."/>
            <person name="Lipzen A."/>
            <person name="Daum C."/>
            <person name="Saski C.A."/>
            <person name="Payton A.C."/>
            <person name="Mcbreen J.C."/>
            <person name="Conrad R.E."/>
            <person name="Kollar L.M."/>
            <person name="Olsson S."/>
            <person name="Huttunen S."/>
            <person name="Landis J.B."/>
            <person name="Wickett N.J."/>
            <person name="Johnson M.G."/>
            <person name="Rensing S.A."/>
            <person name="Grimwood J."/>
            <person name="Schmutz J."/>
            <person name="Mcdaniel S.F."/>
        </authorList>
    </citation>
    <scope>NUCLEOTIDE SEQUENCE</scope>
    <source>
        <strain evidence="1">R40</strain>
    </source>
</reference>
<gene>
    <name evidence="1" type="ORF">KC19_1G140900</name>
</gene>
<dbReference type="EMBL" id="CM026421">
    <property type="protein sequence ID" value="KAG0590988.1"/>
    <property type="molecule type" value="Genomic_DNA"/>
</dbReference>
<evidence type="ECO:0000313" key="1">
    <source>
        <dbReference type="EMBL" id="KAG0590988.1"/>
    </source>
</evidence>
<accession>A0A8T0J813</accession>
<protein>
    <submittedName>
        <fullName evidence="1">Uncharacterized protein</fullName>
    </submittedName>
</protein>
<comment type="caution">
    <text evidence="1">The sequence shown here is derived from an EMBL/GenBank/DDBJ whole genome shotgun (WGS) entry which is preliminary data.</text>
</comment>
<dbReference type="AlphaFoldDB" id="A0A8T0J813"/>
<name>A0A8T0J813_CERPU</name>
<keyword evidence="2" id="KW-1185">Reference proteome</keyword>
<organism evidence="1 2">
    <name type="scientific">Ceratodon purpureus</name>
    <name type="common">Fire moss</name>
    <name type="synonym">Dicranum purpureum</name>
    <dbReference type="NCBI Taxonomy" id="3225"/>
    <lineage>
        <taxon>Eukaryota</taxon>
        <taxon>Viridiplantae</taxon>
        <taxon>Streptophyta</taxon>
        <taxon>Embryophyta</taxon>
        <taxon>Bryophyta</taxon>
        <taxon>Bryophytina</taxon>
        <taxon>Bryopsida</taxon>
        <taxon>Dicranidae</taxon>
        <taxon>Pseudoditrichales</taxon>
        <taxon>Ditrichaceae</taxon>
        <taxon>Ceratodon</taxon>
    </lineage>
</organism>
<dbReference type="Proteomes" id="UP000822688">
    <property type="component" value="Chromosome 1"/>
</dbReference>
<proteinExistence type="predicted"/>